<dbReference type="AlphaFoldDB" id="X0XJN6"/>
<evidence type="ECO:0000313" key="1">
    <source>
        <dbReference type="EMBL" id="GAG36863.1"/>
    </source>
</evidence>
<accession>X0XJN6</accession>
<protein>
    <submittedName>
        <fullName evidence="1">Uncharacterized protein</fullName>
    </submittedName>
</protein>
<sequence>AGRLAMRRLPAAIMLPAVALALAGCTERALLEVDSDTAPGQQTPTEEIEIPIEGLLSWRDTTYSGYVLPASSNYRVLADSVDLHSRLLGRIDALPDSIHTPTGREAIEGYANGRFRLIIDTMISHIPSPGMDLEVYSLTRRYAQLEATWTLAETDVPWSIPGGDLGERIASLRIDAPFDSTVSDTVFVPFVVSTDSVLSAWRATGGEPGFVVSAAGATAFVQVSSTALIFDVKPENQDTL</sequence>
<dbReference type="EMBL" id="BARS01049800">
    <property type="protein sequence ID" value="GAG36863.1"/>
    <property type="molecule type" value="Genomic_DNA"/>
</dbReference>
<feature type="non-terminal residue" evidence="1">
    <location>
        <position position="240"/>
    </location>
</feature>
<organism evidence="1">
    <name type="scientific">marine sediment metagenome</name>
    <dbReference type="NCBI Taxonomy" id="412755"/>
    <lineage>
        <taxon>unclassified sequences</taxon>
        <taxon>metagenomes</taxon>
        <taxon>ecological metagenomes</taxon>
    </lineage>
</organism>
<name>X0XJN6_9ZZZZ</name>
<comment type="caution">
    <text evidence="1">The sequence shown here is derived from an EMBL/GenBank/DDBJ whole genome shotgun (WGS) entry which is preliminary data.</text>
</comment>
<reference evidence="1" key="1">
    <citation type="journal article" date="2014" name="Front. Microbiol.">
        <title>High frequency of phylogenetically diverse reductive dehalogenase-homologous genes in deep subseafloor sedimentary metagenomes.</title>
        <authorList>
            <person name="Kawai M."/>
            <person name="Futagami T."/>
            <person name="Toyoda A."/>
            <person name="Takaki Y."/>
            <person name="Nishi S."/>
            <person name="Hori S."/>
            <person name="Arai W."/>
            <person name="Tsubouchi T."/>
            <person name="Morono Y."/>
            <person name="Uchiyama I."/>
            <person name="Ito T."/>
            <person name="Fujiyama A."/>
            <person name="Inagaki F."/>
            <person name="Takami H."/>
        </authorList>
    </citation>
    <scope>NUCLEOTIDE SEQUENCE</scope>
    <source>
        <strain evidence="1">Expedition CK06-06</strain>
    </source>
</reference>
<proteinExistence type="predicted"/>
<feature type="non-terminal residue" evidence="1">
    <location>
        <position position="1"/>
    </location>
</feature>
<gene>
    <name evidence="1" type="ORF">S01H1_74432</name>
</gene>